<keyword evidence="2 4" id="KW-0238">DNA-binding</keyword>
<dbReference type="GO" id="GO:0003700">
    <property type="term" value="F:DNA-binding transcription factor activity"/>
    <property type="evidence" value="ECO:0007669"/>
    <property type="project" value="TreeGrafter"/>
</dbReference>
<dbReference type="PANTHER" id="PTHR30055:SF238">
    <property type="entry name" value="MYCOFACTOCIN BIOSYNTHESIS TRANSCRIPTIONAL REGULATOR MFTR-RELATED"/>
    <property type="match status" value="1"/>
</dbReference>
<dbReference type="InterPro" id="IPR050109">
    <property type="entry name" value="HTH-type_TetR-like_transc_reg"/>
</dbReference>
<reference evidence="7 8" key="1">
    <citation type="journal article" date="2016" name="Genome Announc.">
        <title>Complete Genome Sequence of Thiostrepton-Producing Streptomyces laurentii ATCC 31255.</title>
        <authorList>
            <person name="Doi K."/>
            <person name="Fujino Y."/>
            <person name="Nagayoshi Y."/>
            <person name="Ohshima T."/>
            <person name="Ogata S."/>
        </authorList>
    </citation>
    <scope>NUCLEOTIDE SEQUENCE [LARGE SCALE GENOMIC DNA]</scope>
    <source>
        <strain evidence="7 8">ATCC 31255</strain>
    </source>
</reference>
<dbReference type="InterPro" id="IPR009057">
    <property type="entry name" value="Homeodomain-like_sf"/>
</dbReference>
<evidence type="ECO:0000259" key="6">
    <source>
        <dbReference type="PROSITE" id="PS50977"/>
    </source>
</evidence>
<dbReference type="PROSITE" id="PS50977">
    <property type="entry name" value="HTH_TETR_2"/>
    <property type="match status" value="1"/>
</dbReference>
<evidence type="ECO:0000256" key="2">
    <source>
        <dbReference type="ARBA" id="ARBA00023125"/>
    </source>
</evidence>
<feature type="DNA-binding region" description="H-T-H motif" evidence="4">
    <location>
        <begin position="32"/>
        <end position="51"/>
    </location>
</feature>
<dbReference type="Gene3D" id="1.10.357.10">
    <property type="entry name" value="Tetracycline Repressor, domain 2"/>
    <property type="match status" value="1"/>
</dbReference>
<accession>A0A160P9V4</accession>
<keyword evidence="3" id="KW-0804">Transcription</keyword>
<dbReference type="SUPFAM" id="SSF46689">
    <property type="entry name" value="Homeodomain-like"/>
    <property type="match status" value="1"/>
</dbReference>
<dbReference type="InterPro" id="IPR036271">
    <property type="entry name" value="Tet_transcr_reg_TetR-rel_C_sf"/>
</dbReference>
<dbReference type="InterPro" id="IPR001647">
    <property type="entry name" value="HTH_TetR"/>
</dbReference>
<protein>
    <submittedName>
        <fullName evidence="7">TetR-family transcriptional regulator</fullName>
    </submittedName>
</protein>
<sequence length="234" mass="23697">MAPRGVATPDVRERLFAAAERIVERNGPGALTSRSVTTEAGCAKGLLHAHFAGLDAFIAELCLDRFARTAARARALTGRVGEGTVAGNLDTVALALFESGGAAVTGLALTRPAVTPLIRAALADGAPAFDAVQDAIVRYLEAERERGRIAAGVDPATVALAVVGTAHHLLMTAWPDAPDPRPALRRLVAALVGPPPGAMPGSPPESVPEPTAEHAAGVTRGGVAEPDAPAASPA</sequence>
<feature type="region of interest" description="Disordered" evidence="5">
    <location>
        <begin position="193"/>
        <end position="234"/>
    </location>
</feature>
<evidence type="ECO:0000313" key="8">
    <source>
        <dbReference type="Proteomes" id="UP000217676"/>
    </source>
</evidence>
<keyword evidence="8" id="KW-1185">Reference proteome</keyword>
<feature type="domain" description="HTH tetR-type" evidence="6">
    <location>
        <begin position="9"/>
        <end position="69"/>
    </location>
</feature>
<dbReference type="SUPFAM" id="SSF48498">
    <property type="entry name" value="Tetracyclin repressor-like, C-terminal domain"/>
    <property type="match status" value="1"/>
</dbReference>
<dbReference type="Proteomes" id="UP000217676">
    <property type="component" value="Chromosome"/>
</dbReference>
<evidence type="ECO:0000256" key="5">
    <source>
        <dbReference type="SAM" id="MobiDB-lite"/>
    </source>
</evidence>
<evidence type="ECO:0000313" key="7">
    <source>
        <dbReference type="EMBL" id="BAU88131.1"/>
    </source>
</evidence>
<dbReference type="GO" id="GO:0000976">
    <property type="term" value="F:transcription cis-regulatory region binding"/>
    <property type="evidence" value="ECO:0007669"/>
    <property type="project" value="TreeGrafter"/>
</dbReference>
<evidence type="ECO:0000256" key="3">
    <source>
        <dbReference type="ARBA" id="ARBA00023163"/>
    </source>
</evidence>
<dbReference type="EMBL" id="AP017424">
    <property type="protein sequence ID" value="BAU88131.1"/>
    <property type="molecule type" value="Genomic_DNA"/>
</dbReference>
<gene>
    <name evidence="7" type="ORF">SLA_7265</name>
</gene>
<evidence type="ECO:0000256" key="4">
    <source>
        <dbReference type="PROSITE-ProRule" id="PRU00335"/>
    </source>
</evidence>
<dbReference type="KEGG" id="slau:SLA_7265"/>
<dbReference type="AlphaFoldDB" id="A0A160P9V4"/>
<name>A0A160P9V4_STRLU</name>
<proteinExistence type="predicted"/>
<feature type="compositionally biased region" description="Pro residues" evidence="5">
    <location>
        <begin position="193"/>
        <end position="207"/>
    </location>
</feature>
<dbReference type="PANTHER" id="PTHR30055">
    <property type="entry name" value="HTH-TYPE TRANSCRIPTIONAL REGULATOR RUTR"/>
    <property type="match status" value="1"/>
</dbReference>
<organism evidence="7 8">
    <name type="scientific">Streptomyces laurentii</name>
    <dbReference type="NCBI Taxonomy" id="39478"/>
    <lineage>
        <taxon>Bacteria</taxon>
        <taxon>Bacillati</taxon>
        <taxon>Actinomycetota</taxon>
        <taxon>Actinomycetes</taxon>
        <taxon>Kitasatosporales</taxon>
        <taxon>Streptomycetaceae</taxon>
        <taxon>Streptomyces</taxon>
    </lineage>
</organism>
<keyword evidence="1" id="KW-0805">Transcription regulation</keyword>
<evidence type="ECO:0000256" key="1">
    <source>
        <dbReference type="ARBA" id="ARBA00023015"/>
    </source>
</evidence>